<feature type="region of interest" description="Disordered" evidence="1">
    <location>
        <begin position="44"/>
        <end position="66"/>
    </location>
</feature>
<comment type="caution">
    <text evidence="2">The sequence shown here is derived from an EMBL/GenBank/DDBJ whole genome shotgun (WGS) entry which is preliminary data.</text>
</comment>
<evidence type="ECO:0000256" key="1">
    <source>
        <dbReference type="SAM" id="MobiDB-lite"/>
    </source>
</evidence>
<protein>
    <submittedName>
        <fullName evidence="2">Uncharacterized protein</fullName>
    </submittedName>
</protein>
<keyword evidence="3" id="KW-1185">Reference proteome</keyword>
<dbReference type="AlphaFoldDB" id="A0A560WHU1"/>
<gene>
    <name evidence="2" type="ORF">FB557_0766</name>
</gene>
<evidence type="ECO:0000313" key="3">
    <source>
        <dbReference type="Proteomes" id="UP000315628"/>
    </source>
</evidence>
<dbReference type="RefSeq" id="WP_144855641.1">
    <property type="nucleotide sequence ID" value="NZ_BAAAYT010000002.1"/>
</dbReference>
<sequence>MDFWIILVPFLLVLLALLVVLARRSASMGGEAEYDRRLLRGEAINGTPFPGHSGGGRTTNPQRRRR</sequence>
<dbReference type="Proteomes" id="UP000315628">
    <property type="component" value="Unassembled WGS sequence"/>
</dbReference>
<dbReference type="EMBL" id="VIUW01000001">
    <property type="protein sequence ID" value="TWD17199.1"/>
    <property type="molecule type" value="Genomic_DNA"/>
</dbReference>
<reference evidence="2 3" key="1">
    <citation type="submission" date="2019-06" db="EMBL/GenBank/DDBJ databases">
        <title>Sequencing the genomes of 1000 actinobacteria strains.</title>
        <authorList>
            <person name="Klenk H.-P."/>
        </authorList>
    </citation>
    <scope>NUCLEOTIDE SEQUENCE [LARGE SCALE GENOMIC DNA]</scope>
    <source>
        <strain evidence="2 3">DSM 18935</strain>
    </source>
</reference>
<evidence type="ECO:0000313" key="2">
    <source>
        <dbReference type="EMBL" id="TWD17199.1"/>
    </source>
</evidence>
<proteinExistence type="predicted"/>
<name>A0A560WHU1_9MICO</name>
<accession>A0A560WHU1</accession>
<organism evidence="2 3">
    <name type="scientific">Marihabitans asiaticum</name>
    <dbReference type="NCBI Taxonomy" id="415218"/>
    <lineage>
        <taxon>Bacteria</taxon>
        <taxon>Bacillati</taxon>
        <taxon>Actinomycetota</taxon>
        <taxon>Actinomycetes</taxon>
        <taxon>Micrococcales</taxon>
        <taxon>Intrasporangiaceae</taxon>
        <taxon>Marihabitans</taxon>
    </lineage>
</organism>